<feature type="compositionally biased region" description="Basic and acidic residues" evidence="1">
    <location>
        <begin position="90"/>
        <end position="102"/>
    </location>
</feature>
<comment type="caution">
    <text evidence="2">The sequence shown here is derived from an EMBL/GenBank/DDBJ whole genome shotgun (WGS) entry which is preliminary data.</text>
</comment>
<name>A0ABQ3T6P2_9ACTN</name>
<evidence type="ECO:0000313" key="3">
    <source>
        <dbReference type="Proteomes" id="UP000608522"/>
    </source>
</evidence>
<evidence type="ECO:0000313" key="2">
    <source>
        <dbReference type="EMBL" id="GHI75675.1"/>
    </source>
</evidence>
<accession>A0ABQ3T6P2</accession>
<dbReference type="EMBL" id="BNED01000005">
    <property type="protein sequence ID" value="GHI75675.1"/>
    <property type="molecule type" value="Genomic_DNA"/>
</dbReference>
<feature type="compositionally biased region" description="Basic and acidic residues" evidence="1">
    <location>
        <begin position="1"/>
        <end position="11"/>
    </location>
</feature>
<feature type="region of interest" description="Disordered" evidence="1">
    <location>
        <begin position="1"/>
        <end position="27"/>
    </location>
</feature>
<reference evidence="3" key="1">
    <citation type="submission" date="2023-07" db="EMBL/GenBank/DDBJ databases">
        <title>Whole genome shotgun sequence of Streptomyces spororaveus NBRC 15456.</title>
        <authorList>
            <person name="Komaki H."/>
            <person name="Tamura T."/>
        </authorList>
    </citation>
    <scope>NUCLEOTIDE SEQUENCE [LARGE SCALE GENOMIC DNA]</scope>
    <source>
        <strain evidence="3">NBRC 15456</strain>
    </source>
</reference>
<protein>
    <submittedName>
        <fullName evidence="2">Uncharacterized protein</fullName>
    </submittedName>
</protein>
<keyword evidence="3" id="KW-1185">Reference proteome</keyword>
<dbReference type="Proteomes" id="UP000608522">
    <property type="component" value="Unassembled WGS sequence"/>
</dbReference>
<organism evidence="2 3">
    <name type="scientific">Streptomyces spororaveus</name>
    <dbReference type="NCBI Taxonomy" id="284039"/>
    <lineage>
        <taxon>Bacteria</taxon>
        <taxon>Bacillati</taxon>
        <taxon>Actinomycetota</taxon>
        <taxon>Actinomycetes</taxon>
        <taxon>Kitasatosporales</taxon>
        <taxon>Streptomycetaceae</taxon>
        <taxon>Streptomyces</taxon>
    </lineage>
</organism>
<sequence>MHGRAFREGSYRRSRTTYRPTVTPEGSTRVDTAFTGTTSSFSRTASGNVAAVAAVRHTVFPRARSVVGLVGGGLFDRPPVPRRAREDLCRRLPTPDRGDPRMTKMPTAATGGGDCVCRETACKVTVTGDPGTRCPGAAR</sequence>
<feature type="region of interest" description="Disordered" evidence="1">
    <location>
        <begin position="90"/>
        <end position="111"/>
    </location>
</feature>
<proteinExistence type="predicted"/>
<evidence type="ECO:0000256" key="1">
    <source>
        <dbReference type="SAM" id="MobiDB-lite"/>
    </source>
</evidence>
<gene>
    <name evidence="2" type="ORF">Sspor_12360</name>
</gene>